<dbReference type="EMBL" id="CADCVF010000057">
    <property type="protein sequence ID" value="CAA9462254.1"/>
    <property type="molecule type" value="Genomic_DNA"/>
</dbReference>
<evidence type="ECO:0000259" key="1">
    <source>
        <dbReference type="Pfam" id="PF11706"/>
    </source>
</evidence>
<evidence type="ECO:0000313" key="2">
    <source>
        <dbReference type="EMBL" id="CAA9462254.1"/>
    </source>
</evidence>
<gene>
    <name evidence="2" type="ORF">AVDCRST_MAG58-2847</name>
</gene>
<dbReference type="Pfam" id="PF11706">
    <property type="entry name" value="zf-CGNR"/>
    <property type="match status" value="1"/>
</dbReference>
<dbReference type="Pfam" id="PF07336">
    <property type="entry name" value="ABATE"/>
    <property type="match status" value="1"/>
</dbReference>
<dbReference type="PANTHER" id="PTHR35525">
    <property type="entry name" value="BLL6575 PROTEIN"/>
    <property type="match status" value="1"/>
</dbReference>
<name>A0A6J4R2F1_9ACTN</name>
<reference evidence="2" key="1">
    <citation type="submission" date="2020-02" db="EMBL/GenBank/DDBJ databases">
        <authorList>
            <person name="Meier V. D."/>
        </authorList>
    </citation>
    <scope>NUCLEOTIDE SEQUENCE</scope>
    <source>
        <strain evidence="2">AVDCRST_MAG58</strain>
    </source>
</reference>
<feature type="domain" description="Zinc finger CGNR" evidence="1">
    <location>
        <begin position="160"/>
        <end position="201"/>
    </location>
</feature>
<proteinExistence type="predicted"/>
<dbReference type="InterPro" id="IPR023286">
    <property type="entry name" value="ABATE_dom_sf"/>
</dbReference>
<accession>A0A6J4R2F1</accession>
<dbReference type="SUPFAM" id="SSF160904">
    <property type="entry name" value="Jann2411-like"/>
    <property type="match status" value="1"/>
</dbReference>
<protein>
    <recommendedName>
        <fullName evidence="1">Zinc finger CGNR domain-containing protein</fullName>
    </recommendedName>
</protein>
<dbReference type="InterPro" id="IPR021005">
    <property type="entry name" value="Znf_CGNR"/>
</dbReference>
<dbReference type="PANTHER" id="PTHR35525:SF3">
    <property type="entry name" value="BLL6575 PROTEIN"/>
    <property type="match status" value="1"/>
</dbReference>
<dbReference type="AlphaFoldDB" id="A0A6J4R2F1"/>
<dbReference type="InterPro" id="IPR010852">
    <property type="entry name" value="ABATE"/>
</dbReference>
<sequence length="213" mass="24057">METSGYIEELRIVGGHVALDFVNTVDGDLEGESRFENLRDYGDLIAWSGRVGLLDPEDAERLAREADREPEGAEAAYRRALELRDVLYSVFRTLAEGEVPPSRSLRSLGGYERDAISRGVLTAGDSGLQWEWKEEWDPALPLWPVVHAATELLTSGDLDRLKLCAGCHWLFLDASRNHSRRWCTMEVCGTHEKARRYVEKRAARRDSQPRGDA</sequence>
<organism evidence="2">
    <name type="scientific">uncultured Rubrobacteraceae bacterium</name>
    <dbReference type="NCBI Taxonomy" id="349277"/>
    <lineage>
        <taxon>Bacteria</taxon>
        <taxon>Bacillati</taxon>
        <taxon>Actinomycetota</taxon>
        <taxon>Rubrobacteria</taxon>
        <taxon>Rubrobacterales</taxon>
        <taxon>Rubrobacteraceae</taxon>
        <taxon>environmental samples</taxon>
    </lineage>
</organism>
<dbReference type="Gene3D" id="1.10.3300.10">
    <property type="entry name" value="Jann2411-like domain"/>
    <property type="match status" value="1"/>
</dbReference>